<sequence length="481" mass="54881">MSPRKQPPTLFKLAVRSSLKFINDRCYDIEKEYSENELKKYKKRILALKTFLLATLPARLFDALCLERKHIRYRGDPRVQLHVLIHPRMTVFRRAEGDTSITQHFWLKTIPWFTRLVVLDLKFLCTDEILEVVATKCLLLEELNMVSRVDVFKSVVNASVLLRNVSDVGLCCVSHLKKLKVLSMDPPRHEKCSRVGRCVTQAGIIMLICELPKLEELNIESCDIGSTLIGTGIKIGPLSLKKVNCHFASAEGIRKLIEMCPELQELSITHLTTNDKELILAEITASNLRLNKLNMSFFSYTDSLRKLLQVQGQYLTHFSLWDIDQSIDMDAVINIGLCCPNLTTFSLITQSDQLTLPSSLSRSKKIFTKIRNLTLGNENFDLQKVMMFFLNHSNKIETLILKYQVKLAFNDVIINILDNGYLDNVSNLWLDCTLDVSKEVVMKLILNCDELTTLTADFGEALADIVDYINDNNLNLRLGGY</sequence>
<dbReference type="AlphaFoldDB" id="A0A212F256"/>
<keyword evidence="2" id="KW-1185">Reference proteome</keyword>
<name>A0A212F256_DANPL</name>
<organism evidence="1 2">
    <name type="scientific">Danaus plexippus plexippus</name>
    <dbReference type="NCBI Taxonomy" id="278856"/>
    <lineage>
        <taxon>Eukaryota</taxon>
        <taxon>Metazoa</taxon>
        <taxon>Ecdysozoa</taxon>
        <taxon>Arthropoda</taxon>
        <taxon>Hexapoda</taxon>
        <taxon>Insecta</taxon>
        <taxon>Pterygota</taxon>
        <taxon>Neoptera</taxon>
        <taxon>Endopterygota</taxon>
        <taxon>Lepidoptera</taxon>
        <taxon>Glossata</taxon>
        <taxon>Ditrysia</taxon>
        <taxon>Papilionoidea</taxon>
        <taxon>Nymphalidae</taxon>
        <taxon>Danainae</taxon>
        <taxon>Danaini</taxon>
        <taxon>Danaina</taxon>
        <taxon>Danaus</taxon>
        <taxon>Danaus</taxon>
    </lineage>
</organism>
<accession>A0A212F256</accession>
<gene>
    <name evidence="1" type="ORF">KGM_212716</name>
</gene>
<dbReference type="EMBL" id="AGBW02010783">
    <property type="protein sequence ID" value="OWR47806.1"/>
    <property type="molecule type" value="Genomic_DNA"/>
</dbReference>
<dbReference type="KEGG" id="dpl:KGM_212716"/>
<comment type="caution">
    <text evidence="1">The sequence shown here is derived from an EMBL/GenBank/DDBJ whole genome shotgun (WGS) entry which is preliminary data.</text>
</comment>
<dbReference type="InterPro" id="IPR032675">
    <property type="entry name" value="LRR_dom_sf"/>
</dbReference>
<dbReference type="OrthoDB" id="6367911at2759"/>
<evidence type="ECO:0000313" key="1">
    <source>
        <dbReference type="EMBL" id="OWR47806.1"/>
    </source>
</evidence>
<dbReference type="STRING" id="278856.A0A212F256"/>
<reference evidence="1 2" key="1">
    <citation type="journal article" date="2011" name="Cell">
        <title>The monarch butterfly genome yields insights into long-distance migration.</title>
        <authorList>
            <person name="Zhan S."/>
            <person name="Merlin C."/>
            <person name="Boore J.L."/>
            <person name="Reppert S.M."/>
        </authorList>
    </citation>
    <scope>NUCLEOTIDE SEQUENCE [LARGE SCALE GENOMIC DNA]</scope>
    <source>
        <strain evidence="1">F-2</strain>
    </source>
</reference>
<dbReference type="SUPFAM" id="SSF52047">
    <property type="entry name" value="RNI-like"/>
    <property type="match status" value="1"/>
</dbReference>
<dbReference type="Proteomes" id="UP000007151">
    <property type="component" value="Unassembled WGS sequence"/>
</dbReference>
<dbReference type="eggNOG" id="ENOG502SUGY">
    <property type="taxonomic scope" value="Eukaryota"/>
</dbReference>
<evidence type="ECO:0000313" key="2">
    <source>
        <dbReference type="Proteomes" id="UP000007151"/>
    </source>
</evidence>
<protein>
    <submittedName>
        <fullName evidence="1">Uncharacterized protein</fullName>
    </submittedName>
</protein>
<dbReference type="Gene3D" id="3.80.10.10">
    <property type="entry name" value="Ribonuclease Inhibitor"/>
    <property type="match status" value="1"/>
</dbReference>
<proteinExistence type="predicted"/>